<evidence type="ECO:0000313" key="2">
    <source>
        <dbReference type="EMBL" id="MDX8473768.1"/>
    </source>
</evidence>
<keyword evidence="1" id="KW-1133">Transmembrane helix</keyword>
<keyword evidence="1" id="KW-0472">Membrane</keyword>
<reference evidence="2 3" key="1">
    <citation type="submission" date="2023-08" db="EMBL/GenBank/DDBJ databases">
        <title>Implementing the SeqCode for naming new Mesorhizobium species isolated from Vachellia karroo root nodules.</title>
        <authorList>
            <person name="Van Lill M."/>
        </authorList>
    </citation>
    <scope>NUCLEOTIDE SEQUENCE [LARGE SCALE GENOMIC DNA]</scope>
    <source>
        <strain evidence="2 3">VK23A</strain>
    </source>
</reference>
<accession>A0ABU4XID7</accession>
<protein>
    <submittedName>
        <fullName evidence="2">Phage holin family protein</fullName>
    </submittedName>
</protein>
<gene>
    <name evidence="2" type="ORF">RFM27_16945</name>
</gene>
<dbReference type="EMBL" id="JAVIIZ010000009">
    <property type="protein sequence ID" value="MDX8473768.1"/>
    <property type="molecule type" value="Genomic_DNA"/>
</dbReference>
<dbReference type="RefSeq" id="WP_320317072.1">
    <property type="nucleotide sequence ID" value="NZ_JAVIIX010000008.1"/>
</dbReference>
<organism evidence="2 3">
    <name type="scientific">Mesorhizobium dulcispinae</name>
    <dbReference type="NCBI Taxonomy" id="3072316"/>
    <lineage>
        <taxon>Bacteria</taxon>
        <taxon>Pseudomonadati</taxon>
        <taxon>Pseudomonadota</taxon>
        <taxon>Alphaproteobacteria</taxon>
        <taxon>Hyphomicrobiales</taxon>
        <taxon>Phyllobacteriaceae</taxon>
        <taxon>Mesorhizobium</taxon>
    </lineage>
</organism>
<feature type="transmembrane region" description="Helical" evidence="1">
    <location>
        <begin position="58"/>
        <end position="79"/>
    </location>
</feature>
<sequence>MGTLVSLISALASGETTAALQRARVTAILYGLAGIFVLCGVGFLVGAAYIWLAARYGPLATSLGFGAGFLVLAALILVIHKLTAGMRARQRARRRKADMTAVGITAALALLPAFAKSRGGLGALLAPAIALAAYAIYRENVKPGPDDPDSGSAS</sequence>
<feature type="transmembrane region" description="Helical" evidence="1">
    <location>
        <begin position="121"/>
        <end position="137"/>
    </location>
</feature>
<comment type="caution">
    <text evidence="2">The sequence shown here is derived from an EMBL/GenBank/DDBJ whole genome shotgun (WGS) entry which is preliminary data.</text>
</comment>
<name>A0ABU4XID7_9HYPH</name>
<feature type="transmembrane region" description="Helical" evidence="1">
    <location>
        <begin position="99"/>
        <end position="115"/>
    </location>
</feature>
<dbReference type="Proteomes" id="UP001271780">
    <property type="component" value="Unassembled WGS sequence"/>
</dbReference>
<feature type="transmembrane region" description="Helical" evidence="1">
    <location>
        <begin position="27"/>
        <end position="52"/>
    </location>
</feature>
<proteinExistence type="predicted"/>
<keyword evidence="1" id="KW-0812">Transmembrane</keyword>
<evidence type="ECO:0000313" key="3">
    <source>
        <dbReference type="Proteomes" id="UP001271780"/>
    </source>
</evidence>
<evidence type="ECO:0000256" key="1">
    <source>
        <dbReference type="SAM" id="Phobius"/>
    </source>
</evidence>
<keyword evidence="3" id="KW-1185">Reference proteome</keyword>